<organism evidence="1 2">
    <name type="scientific">Niallia circulans</name>
    <name type="common">Bacillus circulans</name>
    <dbReference type="NCBI Taxonomy" id="1397"/>
    <lineage>
        <taxon>Bacteria</taxon>
        <taxon>Bacillati</taxon>
        <taxon>Bacillota</taxon>
        <taxon>Bacilli</taxon>
        <taxon>Bacillales</taxon>
        <taxon>Bacillaceae</taxon>
        <taxon>Niallia</taxon>
    </lineage>
</organism>
<evidence type="ECO:0000313" key="1">
    <source>
        <dbReference type="EMBL" id="PAD80628.1"/>
    </source>
</evidence>
<protein>
    <recommendedName>
        <fullName evidence="3">HNH endonuclease</fullName>
    </recommendedName>
</protein>
<dbReference type="Pfam" id="PF12639">
    <property type="entry name" value="Colicin-DNase"/>
    <property type="match status" value="1"/>
</dbReference>
<sequence>MSKTFIKSSVITLIFSLCITIFSPGLALGADSKVVSKNLESEFITDSQIEILENTPIDLLETVPLDTLEDHIIDDPYNETERIENSSDSDNNFSILVQKHEKFPAGGISGKAPTVKRINVKTVQVKVYKTYNTTLFKNLVNGHLAGKYHPVTKIIFNYQGFPIFPGPTFKISAKYWKSSNTTIWNQIKGNVKAELKTNTKFKKQFTQREISDINKGIKPANFRIHHHQNTGEIQLVHKNLHDKTGHTGGKTIWGSYK</sequence>
<dbReference type="EMBL" id="NPBQ01000148">
    <property type="protein sequence ID" value="PAD80628.1"/>
    <property type="molecule type" value="Genomic_DNA"/>
</dbReference>
<dbReference type="RefSeq" id="WP_095334323.1">
    <property type="nucleotide sequence ID" value="NZ_JBPCEP010000013.1"/>
</dbReference>
<evidence type="ECO:0000313" key="2">
    <source>
        <dbReference type="Proteomes" id="UP000216961"/>
    </source>
</evidence>
<name>A0AA91TMW7_NIACI</name>
<proteinExistence type="predicted"/>
<comment type="caution">
    <text evidence="1">The sequence shown here is derived from an EMBL/GenBank/DDBJ whole genome shotgun (WGS) entry which is preliminary data.</text>
</comment>
<evidence type="ECO:0008006" key="3">
    <source>
        <dbReference type="Google" id="ProtNLM"/>
    </source>
</evidence>
<dbReference type="AlphaFoldDB" id="A0AA91TMW7"/>
<accession>A0AA91TMW7</accession>
<gene>
    <name evidence="1" type="ORF">CHH57_23990</name>
</gene>
<dbReference type="Proteomes" id="UP000216961">
    <property type="component" value="Unassembled WGS sequence"/>
</dbReference>
<reference evidence="1 2" key="1">
    <citation type="submission" date="2017-07" db="EMBL/GenBank/DDBJ databases">
        <title>Isolation and whole genome analysis of endospore-forming bacteria from heroin.</title>
        <authorList>
            <person name="Kalinowski J."/>
            <person name="Ahrens B."/>
            <person name="Al-Dilaimi A."/>
            <person name="Winkler A."/>
            <person name="Wibberg D."/>
            <person name="Schleenbecker U."/>
            <person name="Ruckert C."/>
            <person name="Wolfel R."/>
            <person name="Grass G."/>
        </authorList>
    </citation>
    <scope>NUCLEOTIDE SEQUENCE [LARGE SCALE GENOMIC DNA]</scope>
    <source>
        <strain evidence="1 2">7521-2</strain>
    </source>
</reference>